<protein>
    <submittedName>
        <fullName evidence="2">Uncharacterized protein</fullName>
    </submittedName>
</protein>
<dbReference type="KEGG" id="mri:Mal4_26710"/>
<evidence type="ECO:0000313" key="2">
    <source>
        <dbReference type="EMBL" id="QDU38344.1"/>
    </source>
</evidence>
<reference evidence="2 3" key="1">
    <citation type="submission" date="2019-02" db="EMBL/GenBank/DDBJ databases">
        <title>Deep-cultivation of Planctomycetes and their phenomic and genomic characterization uncovers novel biology.</title>
        <authorList>
            <person name="Wiegand S."/>
            <person name="Jogler M."/>
            <person name="Boedeker C."/>
            <person name="Pinto D."/>
            <person name="Vollmers J."/>
            <person name="Rivas-Marin E."/>
            <person name="Kohn T."/>
            <person name="Peeters S.H."/>
            <person name="Heuer A."/>
            <person name="Rast P."/>
            <person name="Oberbeckmann S."/>
            <person name="Bunk B."/>
            <person name="Jeske O."/>
            <person name="Meyerdierks A."/>
            <person name="Storesund J.E."/>
            <person name="Kallscheuer N."/>
            <person name="Luecker S."/>
            <person name="Lage O.M."/>
            <person name="Pohl T."/>
            <person name="Merkel B.J."/>
            <person name="Hornburger P."/>
            <person name="Mueller R.-W."/>
            <person name="Bruemmer F."/>
            <person name="Labrenz M."/>
            <person name="Spormann A.M."/>
            <person name="Op den Camp H."/>
            <person name="Overmann J."/>
            <person name="Amann R."/>
            <person name="Jetten M.S.M."/>
            <person name="Mascher T."/>
            <person name="Medema M.H."/>
            <person name="Devos D.P."/>
            <person name="Kaster A.-K."/>
            <person name="Ovreas L."/>
            <person name="Rohde M."/>
            <person name="Galperin M.Y."/>
            <person name="Jogler C."/>
        </authorList>
    </citation>
    <scope>NUCLEOTIDE SEQUENCE [LARGE SCALE GENOMIC DNA]</scope>
    <source>
        <strain evidence="2 3">Mal4</strain>
    </source>
</reference>
<evidence type="ECO:0000256" key="1">
    <source>
        <dbReference type="SAM" id="Phobius"/>
    </source>
</evidence>
<name>A0A517Z7B6_9PLAN</name>
<sequence length="319" mass="36397">MAFRDVLLGRRVTLNVAGKVVEGRSAFDVRKRFEEQELFSGLVSEVLSSDRNSCTIVEHGDEESPRIKVLASRERLANVNFRGADARDGIEAFSEGPLKVPFEGYAAYAGDGIWYGYLSLRALPEFSQLLAEVTWSSENDHREIRGTYADWEIRFYFPDAESTQPSKVEIQRMNRSPADSGIVVARAIEFLEWESFEGTDVPSRVQTWDLVLTSDRKWETTYQVHTLEEIGPPTEISGRYGDFFIDIPDGTRVQVNDYMGIDFVWENGEIVRKIDRRTLQSLIDQPFFESPVRRLLLMALGAAAIALTGWFIWHRSSQH</sequence>
<evidence type="ECO:0000313" key="3">
    <source>
        <dbReference type="Proteomes" id="UP000320496"/>
    </source>
</evidence>
<dbReference type="Proteomes" id="UP000320496">
    <property type="component" value="Chromosome"/>
</dbReference>
<feature type="transmembrane region" description="Helical" evidence="1">
    <location>
        <begin position="295"/>
        <end position="313"/>
    </location>
</feature>
<accession>A0A517Z7B6</accession>
<dbReference type="AlphaFoldDB" id="A0A517Z7B6"/>
<proteinExistence type="predicted"/>
<keyword evidence="3" id="KW-1185">Reference proteome</keyword>
<keyword evidence="1" id="KW-1133">Transmembrane helix</keyword>
<organism evidence="2 3">
    <name type="scientific">Maioricimonas rarisocia</name>
    <dbReference type="NCBI Taxonomy" id="2528026"/>
    <lineage>
        <taxon>Bacteria</taxon>
        <taxon>Pseudomonadati</taxon>
        <taxon>Planctomycetota</taxon>
        <taxon>Planctomycetia</taxon>
        <taxon>Planctomycetales</taxon>
        <taxon>Planctomycetaceae</taxon>
        <taxon>Maioricimonas</taxon>
    </lineage>
</organism>
<gene>
    <name evidence="2" type="ORF">Mal4_26710</name>
</gene>
<keyword evidence="1" id="KW-0812">Transmembrane</keyword>
<keyword evidence="1" id="KW-0472">Membrane</keyword>
<dbReference type="RefSeq" id="WP_145369635.1">
    <property type="nucleotide sequence ID" value="NZ_CP036275.1"/>
</dbReference>
<dbReference type="EMBL" id="CP036275">
    <property type="protein sequence ID" value="QDU38344.1"/>
    <property type="molecule type" value="Genomic_DNA"/>
</dbReference>